<evidence type="ECO:0000259" key="1">
    <source>
        <dbReference type="Pfam" id="PF00561"/>
    </source>
</evidence>
<dbReference type="eggNOG" id="COG2021">
    <property type="taxonomic scope" value="Bacteria"/>
</dbReference>
<evidence type="ECO:0000313" key="2">
    <source>
        <dbReference type="EMBL" id="CDZ88498.1"/>
    </source>
</evidence>
<proteinExistence type="predicted"/>
<dbReference type="EMBL" id="CCSD01000053">
    <property type="protein sequence ID" value="CDZ88498.1"/>
    <property type="molecule type" value="Genomic_DNA"/>
</dbReference>
<dbReference type="Gene3D" id="3.40.50.1820">
    <property type="entry name" value="alpha/beta hydrolase"/>
    <property type="match status" value="1"/>
</dbReference>
<dbReference type="SUPFAM" id="SSF53474">
    <property type="entry name" value="alpha/beta-Hydrolases"/>
    <property type="match status" value="1"/>
</dbReference>
<dbReference type="GO" id="GO:0016746">
    <property type="term" value="F:acyltransferase activity"/>
    <property type="evidence" value="ECO:0007669"/>
    <property type="project" value="UniProtKB-KW"/>
</dbReference>
<keyword evidence="2" id="KW-0808">Transferase</keyword>
<dbReference type="InterPro" id="IPR029058">
    <property type="entry name" value="AB_hydrolase_fold"/>
</dbReference>
<accession>A0A098BIG1</accession>
<dbReference type="InterPro" id="IPR050266">
    <property type="entry name" value="AB_hydrolase_sf"/>
</dbReference>
<sequence>MFTKSIVRDAGTSADDGHAGLRAWYERVLPDGSGYSRRVESSSPTRVHVLEKGAGPPMILLHGTGVAAGFFLPLLAELDGVRAIAPDLPGRGLSDPIDHPRRHFRTAAVGWLDRLLDVLGLGLEETVLLGHSAGGVWATWYALAHPERVGRLVLVGPPAFPGTRCPLPHRVLATPGLGRLAAGLVPPGRESVLRFAAVMGERATLVRHPDLIDLLVAMRRDPVAESAARDEIHALVSPLALLTPSGFRRRTRVRPDELGRLTMPTLLVWGRDEPLGDVTVARGVTDLIPSAKLAVLPGGHAPWLGQPAQTAVVILDFLR</sequence>
<name>A0A098BIG1_9NOCA</name>
<keyword evidence="2" id="KW-0378">Hydrolase</keyword>
<dbReference type="Proteomes" id="UP000042997">
    <property type="component" value="Unassembled WGS sequence"/>
</dbReference>
<organism evidence="2 3">
    <name type="scientific">Rhodococcus ruber</name>
    <dbReference type="NCBI Taxonomy" id="1830"/>
    <lineage>
        <taxon>Bacteria</taxon>
        <taxon>Bacillati</taxon>
        <taxon>Actinomycetota</taxon>
        <taxon>Actinomycetes</taxon>
        <taxon>Mycobacteriales</taxon>
        <taxon>Nocardiaceae</taxon>
        <taxon>Rhodococcus</taxon>
    </lineage>
</organism>
<dbReference type="PANTHER" id="PTHR43798:SF33">
    <property type="entry name" value="HYDROLASE, PUTATIVE (AFU_ORTHOLOGUE AFUA_2G14860)-RELATED"/>
    <property type="match status" value="1"/>
</dbReference>
<protein>
    <submittedName>
        <fullName evidence="2">Putative hydrolase or acyltransferase of alpha/beta superfamily</fullName>
    </submittedName>
</protein>
<evidence type="ECO:0000313" key="3">
    <source>
        <dbReference type="Proteomes" id="UP000042997"/>
    </source>
</evidence>
<dbReference type="GO" id="GO:0016787">
    <property type="term" value="F:hydrolase activity"/>
    <property type="evidence" value="ECO:0007669"/>
    <property type="project" value="UniProtKB-KW"/>
</dbReference>
<dbReference type="Pfam" id="PF00561">
    <property type="entry name" value="Abhydrolase_1"/>
    <property type="match status" value="1"/>
</dbReference>
<dbReference type="InterPro" id="IPR000073">
    <property type="entry name" value="AB_hydrolase_1"/>
</dbReference>
<keyword evidence="2" id="KW-0012">Acyltransferase</keyword>
<dbReference type="AlphaFoldDB" id="A0A098BIG1"/>
<dbReference type="GO" id="GO:0016020">
    <property type="term" value="C:membrane"/>
    <property type="evidence" value="ECO:0007669"/>
    <property type="project" value="TreeGrafter"/>
</dbReference>
<dbReference type="PANTHER" id="PTHR43798">
    <property type="entry name" value="MONOACYLGLYCEROL LIPASE"/>
    <property type="match status" value="1"/>
</dbReference>
<reference evidence="2 3" key="1">
    <citation type="journal article" date="2014" name="Genome Announc.">
        <title>Draft Genome Sequence of Propane- and Butane-Oxidizing Actinobacterium Rhodococcus ruber IEGM 231.</title>
        <authorList>
            <person name="Ivshina I.B."/>
            <person name="Kuyukina M.S."/>
            <person name="Krivoruchko A.V."/>
            <person name="Barbe V."/>
            <person name="Fischer C."/>
        </authorList>
    </citation>
    <scope>NUCLEOTIDE SEQUENCE [LARGE SCALE GENOMIC DNA]</scope>
</reference>
<gene>
    <name evidence="2" type="ORF">RHRU231_420047</name>
</gene>
<feature type="domain" description="AB hydrolase-1" evidence="1">
    <location>
        <begin position="56"/>
        <end position="301"/>
    </location>
</feature>
<dbReference type="PRINTS" id="PR00111">
    <property type="entry name" value="ABHYDROLASE"/>
</dbReference>